<keyword evidence="1" id="KW-0472">Membrane</keyword>
<feature type="transmembrane region" description="Helical" evidence="1">
    <location>
        <begin position="138"/>
        <end position="167"/>
    </location>
</feature>
<gene>
    <name evidence="2" type="ORF">EGD98_16790</name>
</gene>
<evidence type="ECO:0000313" key="3">
    <source>
        <dbReference type="Proteomes" id="UP000783863"/>
    </source>
</evidence>
<reference evidence="2" key="1">
    <citation type="submission" date="2021-06" db="EMBL/GenBank/DDBJ databases">
        <title>Halomicroarcula sp. F24A a new haloarchaeum isolated from saline soil.</title>
        <authorList>
            <person name="Duran-Viseras A."/>
            <person name="Sanchez-Porro C."/>
            <person name="Ventosa A."/>
        </authorList>
    </citation>
    <scope>NUCLEOTIDE SEQUENCE</scope>
    <source>
        <strain evidence="2">F24A</strain>
    </source>
</reference>
<keyword evidence="1" id="KW-1133">Transmembrane helix</keyword>
<evidence type="ECO:0000313" key="2">
    <source>
        <dbReference type="EMBL" id="MBX0305320.1"/>
    </source>
</evidence>
<dbReference type="Proteomes" id="UP000783863">
    <property type="component" value="Unassembled WGS sequence"/>
</dbReference>
<accession>A0A8J8CE60</accession>
<organism evidence="2 3">
    <name type="scientific">Haloarcula salinisoli</name>
    <dbReference type="NCBI Taxonomy" id="2487746"/>
    <lineage>
        <taxon>Archaea</taxon>
        <taxon>Methanobacteriati</taxon>
        <taxon>Methanobacteriota</taxon>
        <taxon>Stenosarchaea group</taxon>
        <taxon>Halobacteria</taxon>
        <taxon>Halobacteriales</taxon>
        <taxon>Haloarculaceae</taxon>
        <taxon>Haloarcula</taxon>
    </lineage>
</organism>
<dbReference type="RefSeq" id="WP_220589556.1">
    <property type="nucleotide sequence ID" value="NZ_RKLQ01000003.1"/>
</dbReference>
<dbReference type="EMBL" id="RKLQ01000003">
    <property type="protein sequence ID" value="MBX0305320.1"/>
    <property type="molecule type" value="Genomic_DNA"/>
</dbReference>
<keyword evidence="3" id="KW-1185">Reference proteome</keyword>
<name>A0A8J8CE60_9EURY</name>
<comment type="caution">
    <text evidence="2">The sequence shown here is derived from an EMBL/GenBank/DDBJ whole genome shotgun (WGS) entry which is preliminary data.</text>
</comment>
<evidence type="ECO:0000256" key="1">
    <source>
        <dbReference type="SAM" id="Phobius"/>
    </source>
</evidence>
<feature type="transmembrane region" description="Helical" evidence="1">
    <location>
        <begin position="67"/>
        <end position="87"/>
    </location>
</feature>
<feature type="transmembrane region" description="Helical" evidence="1">
    <location>
        <begin position="99"/>
        <end position="126"/>
    </location>
</feature>
<keyword evidence="1" id="KW-0812">Transmembrane</keyword>
<proteinExistence type="predicted"/>
<protein>
    <submittedName>
        <fullName evidence="2">Uncharacterized protein</fullName>
    </submittedName>
</protein>
<dbReference type="AlphaFoldDB" id="A0A8J8CE60"/>
<sequence length="175" mass="17926">MSALQRSRRGVSRRDVGAGLVAGVAALLANVLFHAAMMARVFISDPATVLADPDIVLSIVQLGPLTALPLVVAPVAALVVGTVVWRIGMPDEPAPRRGAGAGVVTAFGSLVVLALVFGVIAGLSAISTAPFDAVGEFFVITMVVFVFGTVITASVIAPVGALVGYGYEWSLARRE</sequence>